<feature type="transmembrane region" description="Helical" evidence="15">
    <location>
        <begin position="136"/>
        <end position="157"/>
    </location>
</feature>
<evidence type="ECO:0000256" key="10">
    <source>
        <dbReference type="ARBA" id="ARBA00022842"/>
    </source>
</evidence>
<dbReference type="AlphaFoldDB" id="A0A285SPV2"/>
<comment type="similarity">
    <text evidence="2 15">Belongs to the cation transport ATPase (P-type) (TC 3.A.3) family. Type IB subfamily.</text>
</comment>
<dbReference type="SUPFAM" id="SSF81665">
    <property type="entry name" value="Calcium ATPase, transmembrane domain M"/>
    <property type="match status" value="1"/>
</dbReference>
<feature type="domain" description="HMA" evidence="16">
    <location>
        <begin position="52"/>
        <end position="117"/>
    </location>
</feature>
<dbReference type="PANTHER" id="PTHR43520">
    <property type="entry name" value="ATP7, ISOFORM B"/>
    <property type="match status" value="1"/>
</dbReference>
<reference evidence="18" key="1">
    <citation type="submission" date="2017-08" db="EMBL/GenBank/DDBJ databases">
        <authorList>
            <person name="Varghese N."/>
            <person name="Submissions S."/>
        </authorList>
    </citation>
    <scope>NUCLEOTIDE SEQUENCE [LARGE SCALE GENOMIC DNA]</scope>
    <source>
        <strain evidence="18">JA276</strain>
    </source>
</reference>
<dbReference type="NCBIfam" id="TIGR01494">
    <property type="entry name" value="ATPase_P-type"/>
    <property type="match status" value="2"/>
</dbReference>
<dbReference type="PRINTS" id="PR00119">
    <property type="entry name" value="CATATPASE"/>
</dbReference>
<feature type="transmembrane region" description="Helical" evidence="15">
    <location>
        <begin position="229"/>
        <end position="247"/>
    </location>
</feature>
<dbReference type="InterPro" id="IPR008250">
    <property type="entry name" value="ATPase_P-typ_transduc_dom_A_sf"/>
</dbReference>
<dbReference type="Pfam" id="PF00403">
    <property type="entry name" value="HMA"/>
    <property type="match status" value="1"/>
</dbReference>
<dbReference type="PANTHER" id="PTHR43520:SF5">
    <property type="entry name" value="CATION-TRANSPORTING P-TYPE ATPASE-RELATED"/>
    <property type="match status" value="1"/>
</dbReference>
<name>A0A285SPV2_9RHOB</name>
<evidence type="ECO:0000256" key="12">
    <source>
        <dbReference type="ARBA" id="ARBA00022989"/>
    </source>
</evidence>
<keyword evidence="14 15" id="KW-0472">Membrane</keyword>
<keyword evidence="4 15" id="KW-1003">Cell membrane</keyword>
<evidence type="ECO:0000256" key="9">
    <source>
        <dbReference type="ARBA" id="ARBA00022840"/>
    </source>
</evidence>
<evidence type="ECO:0000256" key="14">
    <source>
        <dbReference type="ARBA" id="ARBA00023136"/>
    </source>
</evidence>
<dbReference type="GO" id="GO:0016887">
    <property type="term" value="F:ATP hydrolysis activity"/>
    <property type="evidence" value="ECO:0007669"/>
    <property type="project" value="InterPro"/>
</dbReference>
<evidence type="ECO:0000256" key="8">
    <source>
        <dbReference type="ARBA" id="ARBA00022741"/>
    </source>
</evidence>
<sequence>MTVAPLAPARQAPEYDLAAEAGEDHVSASACPACLAAPSAEDLARSGDIKGARIMLSLPTAHCAVCITDVEREMEATPGVRSARVNLTLKRVSVDAEAGVAAEDLIARLDRIGYEAYELDPGMLSATETDKRGRDLLMRIGVAGFAMMNIMLLSIAVWSGAEAATRDMFHWISAAIALPTVVFAGKPFFASAWGALRHGRLNMDVPISLALVLASGISIFETMHHGHHAYFDAAVMLAFFLLVGRYLDYRTRAVARSAAEELAALEVPRATLWRGGVEQVVPVADLRPGDLIRLRPGGRIPADGEVIEGSSETDRSLLTGETLPVYVGPGTMLSAGEVNLTGPLTLRVTAAGKDSSLHRMADLVAMAESAKTRYTTLAERAARLYSPLVHLLSFSAFGFWLWASGGDLRLAVNIAASVLIITCPCALGLAVPAVVTAASGKLFRKGLLIKDGTALERLAEVDTVVFDKTGTLTMGAPVPENLANFDTETLSIAAALAAASAHPLAKALHGAALAQGIVPARLDALREVPGFGVEGRLGARLLRLGRSDWVGAMPAETTATHLRIGTEASVSFRFTDHLRPGAAEAVALLQAQGKEVLLVSGDVEAAVAALAQRLGIRDWRSGTLPAEKAALVAERMGQGARVLMVGDGLNDTAALAAAHVSISPASALDAARTASDIVLLGQDLAPVGDALRIAHQARARIKQNFAVSALYNVVAVPLALVGFATPLMAALAMSASSITVSLNSLRLR</sequence>
<dbReference type="GO" id="GO:0005886">
    <property type="term" value="C:plasma membrane"/>
    <property type="evidence" value="ECO:0007669"/>
    <property type="project" value="UniProtKB-SubCell"/>
</dbReference>
<dbReference type="GO" id="GO:0005524">
    <property type="term" value="F:ATP binding"/>
    <property type="evidence" value="ECO:0007669"/>
    <property type="project" value="UniProtKB-UniRule"/>
</dbReference>
<dbReference type="InterPro" id="IPR006121">
    <property type="entry name" value="HMA_dom"/>
</dbReference>
<accession>A0A285SPV2</accession>
<dbReference type="NCBIfam" id="TIGR01511">
    <property type="entry name" value="ATPase-IB1_Cu"/>
    <property type="match status" value="1"/>
</dbReference>
<keyword evidence="7 15" id="KW-0479">Metal-binding</keyword>
<dbReference type="InterPro" id="IPR023298">
    <property type="entry name" value="ATPase_P-typ_TM_dom_sf"/>
</dbReference>
<feature type="transmembrane region" description="Helical" evidence="15">
    <location>
        <begin position="201"/>
        <end position="223"/>
    </location>
</feature>
<dbReference type="InterPro" id="IPR036412">
    <property type="entry name" value="HAD-like_sf"/>
</dbReference>
<dbReference type="RefSeq" id="WP_097070332.1">
    <property type="nucleotide sequence ID" value="NZ_OBMT01000008.1"/>
</dbReference>
<dbReference type="Proteomes" id="UP000219111">
    <property type="component" value="Unassembled WGS sequence"/>
</dbReference>
<dbReference type="GO" id="GO:0005507">
    <property type="term" value="F:copper ion binding"/>
    <property type="evidence" value="ECO:0007669"/>
    <property type="project" value="TreeGrafter"/>
</dbReference>
<evidence type="ECO:0000313" key="18">
    <source>
        <dbReference type="Proteomes" id="UP000219111"/>
    </source>
</evidence>
<dbReference type="InterPro" id="IPR036163">
    <property type="entry name" value="HMA_dom_sf"/>
</dbReference>
<dbReference type="OrthoDB" id="9807843at2"/>
<evidence type="ECO:0000256" key="4">
    <source>
        <dbReference type="ARBA" id="ARBA00022475"/>
    </source>
</evidence>
<organism evidence="17 18">
    <name type="scientific">Rhodobacter maris</name>
    <dbReference type="NCBI Taxonomy" id="446682"/>
    <lineage>
        <taxon>Bacteria</taxon>
        <taxon>Pseudomonadati</taxon>
        <taxon>Pseudomonadota</taxon>
        <taxon>Alphaproteobacteria</taxon>
        <taxon>Rhodobacterales</taxon>
        <taxon>Rhodobacter group</taxon>
        <taxon>Rhodobacter</taxon>
    </lineage>
</organism>
<keyword evidence="10" id="KW-0460">Magnesium</keyword>
<dbReference type="InterPro" id="IPR001757">
    <property type="entry name" value="P_typ_ATPase"/>
</dbReference>
<evidence type="ECO:0000256" key="6">
    <source>
        <dbReference type="ARBA" id="ARBA00022692"/>
    </source>
</evidence>
<protein>
    <submittedName>
        <fullName evidence="17">Cu2+-exporting ATPase</fullName>
    </submittedName>
</protein>
<evidence type="ECO:0000256" key="3">
    <source>
        <dbReference type="ARBA" id="ARBA00022448"/>
    </source>
</evidence>
<dbReference type="PROSITE" id="PS01229">
    <property type="entry name" value="COF_2"/>
    <property type="match status" value="1"/>
</dbReference>
<dbReference type="PROSITE" id="PS00154">
    <property type="entry name" value="ATPASE_E1_E2"/>
    <property type="match status" value="1"/>
</dbReference>
<gene>
    <name evidence="17" type="ORF">SAMN05877831_10823</name>
</gene>
<evidence type="ECO:0000256" key="5">
    <source>
        <dbReference type="ARBA" id="ARBA00022553"/>
    </source>
</evidence>
<dbReference type="NCBIfam" id="TIGR01525">
    <property type="entry name" value="ATPase-IB_hvy"/>
    <property type="match status" value="1"/>
</dbReference>
<evidence type="ECO:0000259" key="16">
    <source>
        <dbReference type="PROSITE" id="PS50846"/>
    </source>
</evidence>
<feature type="transmembrane region" description="Helical" evidence="15">
    <location>
        <begin position="705"/>
        <end position="721"/>
    </location>
</feature>
<dbReference type="EMBL" id="OBMT01000008">
    <property type="protein sequence ID" value="SOC10169.1"/>
    <property type="molecule type" value="Genomic_DNA"/>
</dbReference>
<proteinExistence type="inferred from homology"/>
<keyword evidence="12 15" id="KW-1133">Transmembrane helix</keyword>
<keyword evidence="8 15" id="KW-0547">Nucleotide-binding</keyword>
<dbReference type="CDD" id="cd00371">
    <property type="entry name" value="HMA"/>
    <property type="match status" value="1"/>
</dbReference>
<dbReference type="SUPFAM" id="SSF81653">
    <property type="entry name" value="Calcium ATPase, transduction domain A"/>
    <property type="match status" value="1"/>
</dbReference>
<dbReference type="InterPro" id="IPR023299">
    <property type="entry name" value="ATPase_P-typ_cyto_dom_N"/>
</dbReference>
<dbReference type="InterPro" id="IPR018303">
    <property type="entry name" value="ATPase_P-typ_P_site"/>
</dbReference>
<keyword evidence="6 15" id="KW-0812">Transmembrane</keyword>
<feature type="transmembrane region" description="Helical" evidence="15">
    <location>
        <begin position="169"/>
        <end position="189"/>
    </location>
</feature>
<dbReference type="Gene3D" id="3.40.1110.10">
    <property type="entry name" value="Calcium-transporting ATPase, cytoplasmic domain N"/>
    <property type="match status" value="1"/>
</dbReference>
<dbReference type="Gene3D" id="2.70.150.10">
    <property type="entry name" value="Calcium-transporting ATPase, cytoplasmic transduction domain A"/>
    <property type="match status" value="1"/>
</dbReference>
<dbReference type="Gene3D" id="3.40.50.1000">
    <property type="entry name" value="HAD superfamily/HAD-like"/>
    <property type="match status" value="1"/>
</dbReference>
<keyword evidence="18" id="KW-1185">Reference proteome</keyword>
<dbReference type="PROSITE" id="PS50846">
    <property type="entry name" value="HMA_2"/>
    <property type="match status" value="1"/>
</dbReference>
<evidence type="ECO:0000256" key="1">
    <source>
        <dbReference type="ARBA" id="ARBA00004651"/>
    </source>
</evidence>
<dbReference type="GO" id="GO:0043682">
    <property type="term" value="F:P-type divalent copper transporter activity"/>
    <property type="evidence" value="ECO:0007669"/>
    <property type="project" value="TreeGrafter"/>
</dbReference>
<evidence type="ECO:0000256" key="2">
    <source>
        <dbReference type="ARBA" id="ARBA00006024"/>
    </source>
</evidence>
<dbReference type="GO" id="GO:0055070">
    <property type="term" value="P:copper ion homeostasis"/>
    <property type="evidence" value="ECO:0007669"/>
    <property type="project" value="TreeGrafter"/>
</dbReference>
<dbReference type="InterPro" id="IPR059000">
    <property type="entry name" value="ATPase_P-type_domA"/>
</dbReference>
<keyword evidence="11" id="KW-1278">Translocase</keyword>
<feature type="transmembrane region" description="Helical" evidence="15">
    <location>
        <begin position="414"/>
        <end position="435"/>
    </location>
</feature>
<keyword evidence="3" id="KW-0813">Transport</keyword>
<evidence type="ECO:0000256" key="7">
    <source>
        <dbReference type="ARBA" id="ARBA00022723"/>
    </source>
</evidence>
<evidence type="ECO:0000256" key="11">
    <source>
        <dbReference type="ARBA" id="ARBA00022967"/>
    </source>
</evidence>
<evidence type="ECO:0000256" key="13">
    <source>
        <dbReference type="ARBA" id="ARBA00023065"/>
    </source>
</evidence>
<evidence type="ECO:0000313" key="17">
    <source>
        <dbReference type="EMBL" id="SOC10169.1"/>
    </source>
</evidence>
<keyword evidence="13" id="KW-0406">Ion transport</keyword>
<dbReference type="NCBIfam" id="TIGR01512">
    <property type="entry name" value="ATPase-IB2_Cd"/>
    <property type="match status" value="1"/>
</dbReference>
<dbReference type="Pfam" id="PF00702">
    <property type="entry name" value="Hydrolase"/>
    <property type="match status" value="1"/>
</dbReference>
<dbReference type="Pfam" id="PF00122">
    <property type="entry name" value="E1-E2_ATPase"/>
    <property type="match status" value="1"/>
</dbReference>
<dbReference type="Gene3D" id="3.30.70.100">
    <property type="match status" value="1"/>
</dbReference>
<dbReference type="InterPro" id="IPR023214">
    <property type="entry name" value="HAD_sf"/>
</dbReference>
<feature type="transmembrane region" description="Helical" evidence="15">
    <location>
        <begin position="384"/>
        <end position="402"/>
    </location>
</feature>
<dbReference type="InterPro" id="IPR027256">
    <property type="entry name" value="P-typ_ATPase_IB"/>
</dbReference>
<dbReference type="SUPFAM" id="SSF55008">
    <property type="entry name" value="HMA, heavy metal-associated domain"/>
    <property type="match status" value="1"/>
</dbReference>
<dbReference type="SUPFAM" id="SSF56784">
    <property type="entry name" value="HAD-like"/>
    <property type="match status" value="1"/>
</dbReference>
<evidence type="ECO:0000256" key="15">
    <source>
        <dbReference type="RuleBase" id="RU362081"/>
    </source>
</evidence>
<keyword evidence="5" id="KW-0597">Phosphoprotein</keyword>
<keyword evidence="9 15" id="KW-0067">ATP-binding</keyword>
<comment type="subcellular location">
    <subcellularLocation>
        <location evidence="1">Cell membrane</location>
        <topology evidence="1">Multi-pass membrane protein</topology>
    </subcellularLocation>
</comment>